<dbReference type="PANTHER" id="PTHR33991">
    <property type="entry name" value="DNA REPAIR PROTEIN RECO"/>
    <property type="match status" value="1"/>
</dbReference>
<dbReference type="SUPFAM" id="SSF57863">
    <property type="entry name" value="ArfGap/RecO-like zinc finger"/>
    <property type="match status" value="1"/>
</dbReference>
<evidence type="ECO:0000313" key="6">
    <source>
        <dbReference type="Proteomes" id="UP001240643"/>
    </source>
</evidence>
<dbReference type="PANTHER" id="PTHR33991:SF1">
    <property type="entry name" value="DNA REPAIR PROTEIN RECO"/>
    <property type="match status" value="1"/>
</dbReference>
<dbReference type="InterPro" id="IPR037278">
    <property type="entry name" value="ARFGAP/RecO"/>
</dbReference>
<keyword evidence="6" id="KW-1185">Reference proteome</keyword>
<keyword evidence="3" id="KW-0234">DNA repair</keyword>
<dbReference type="RefSeq" id="WP_307291901.1">
    <property type="nucleotide sequence ID" value="NZ_JAUSWO010000001.1"/>
</dbReference>
<keyword evidence="1" id="KW-0227">DNA damage</keyword>
<protein>
    <submittedName>
        <fullName evidence="5">DNA repair protein RecO (Recombination protein O)</fullName>
    </submittedName>
</protein>
<dbReference type="EMBL" id="JAUSWO010000001">
    <property type="protein sequence ID" value="MDQ0514174.1"/>
    <property type="molecule type" value="Genomic_DNA"/>
</dbReference>
<evidence type="ECO:0000256" key="1">
    <source>
        <dbReference type="ARBA" id="ARBA00022763"/>
    </source>
</evidence>
<evidence type="ECO:0000259" key="4">
    <source>
        <dbReference type="Pfam" id="PF11967"/>
    </source>
</evidence>
<evidence type="ECO:0000256" key="2">
    <source>
        <dbReference type="ARBA" id="ARBA00023172"/>
    </source>
</evidence>
<dbReference type="Pfam" id="PF11967">
    <property type="entry name" value="RecO_N"/>
    <property type="match status" value="1"/>
</dbReference>
<dbReference type="Proteomes" id="UP001240643">
    <property type="component" value="Unassembled WGS sequence"/>
</dbReference>
<dbReference type="Pfam" id="PF02565">
    <property type="entry name" value="RecO_C"/>
    <property type="match status" value="1"/>
</dbReference>
<feature type="domain" description="DNA replication/recombination mediator RecO N-terminal" evidence="4">
    <location>
        <begin position="1"/>
        <end position="79"/>
    </location>
</feature>
<comment type="caution">
    <text evidence="5">The sequence shown here is derived from an EMBL/GenBank/DDBJ whole genome shotgun (WGS) entry which is preliminary data.</text>
</comment>
<sequence length="234" mass="27611">MAEKILNGYLISEYDYKDFDKILTFLTEEKIISCIGMGLKKINSKNSRNLFIGHLTEIQFFEARLEKKLSRLKKVYLLEALSKDLIENKTLIFLNKVFEKIETEKSHVNLLKIYEKFLELIKSQKYPDLFLVNYLLIKCQIIFGFKLNYQKCSTCGSTQRIYSVSKDDYGILCYLCSQLAQNPSWTKEAILLFLYLNRDELEKALEYQTGSRLLFAFMQEVYLKLVGVKFSYYE</sequence>
<accession>A0ABU0LZQ0</accession>
<dbReference type="NCBIfam" id="TIGR00613">
    <property type="entry name" value="reco"/>
    <property type="match status" value="1"/>
</dbReference>
<reference evidence="5" key="1">
    <citation type="submission" date="2023-07" db="EMBL/GenBank/DDBJ databases">
        <title>Genomic Encyclopedia of Type Strains, Phase IV (KMG-IV): sequencing the most valuable type-strain genomes for metagenomic binning, comparative biology and taxonomic classification.</title>
        <authorList>
            <person name="Goeker M."/>
        </authorList>
    </citation>
    <scope>NUCLEOTIDE SEQUENCE [LARGE SCALE GENOMIC DNA]</scope>
    <source>
        <strain evidence="5">DSM 21204</strain>
    </source>
</reference>
<dbReference type="InterPro" id="IPR003717">
    <property type="entry name" value="RecO"/>
</dbReference>
<name>A0ABU0LZQ0_9BACT</name>
<evidence type="ECO:0000256" key="3">
    <source>
        <dbReference type="ARBA" id="ARBA00023204"/>
    </source>
</evidence>
<proteinExistence type="predicted"/>
<keyword evidence="2" id="KW-0233">DNA recombination</keyword>
<evidence type="ECO:0000313" key="5">
    <source>
        <dbReference type="EMBL" id="MDQ0514174.1"/>
    </source>
</evidence>
<organism evidence="5 6">
    <name type="scientific">Mycoplasmoides fastidiosum</name>
    <dbReference type="NCBI Taxonomy" id="92758"/>
    <lineage>
        <taxon>Bacteria</taxon>
        <taxon>Bacillati</taxon>
        <taxon>Mycoplasmatota</taxon>
        <taxon>Mycoplasmoidales</taxon>
        <taxon>Mycoplasmoidaceae</taxon>
        <taxon>Mycoplasmoides</taxon>
    </lineage>
</organism>
<gene>
    <name evidence="5" type="ORF">J2Z62_000612</name>
</gene>
<dbReference type="InterPro" id="IPR022572">
    <property type="entry name" value="DNA_rep/recomb_RecO_N"/>
</dbReference>